<dbReference type="STRING" id="35128.B8BSQ1"/>
<name>B8BSQ1_THAPS</name>
<organism evidence="5 6">
    <name type="scientific">Thalassiosira pseudonana</name>
    <name type="common">Marine diatom</name>
    <name type="synonym">Cyclotella nana</name>
    <dbReference type="NCBI Taxonomy" id="35128"/>
    <lineage>
        <taxon>Eukaryota</taxon>
        <taxon>Sar</taxon>
        <taxon>Stramenopiles</taxon>
        <taxon>Ochrophyta</taxon>
        <taxon>Bacillariophyta</taxon>
        <taxon>Coscinodiscophyceae</taxon>
        <taxon>Thalassiosirophycidae</taxon>
        <taxon>Thalassiosirales</taxon>
        <taxon>Thalassiosiraceae</taxon>
        <taxon>Thalassiosira</taxon>
    </lineage>
</organism>
<dbReference type="GeneID" id="7447632"/>
<proteinExistence type="inferred from homology"/>
<dbReference type="PANTHER" id="PTHR13168:SF0">
    <property type="entry name" value="C-MYC-BINDING PROTEIN"/>
    <property type="match status" value="1"/>
</dbReference>
<evidence type="ECO:0000313" key="5">
    <source>
        <dbReference type="EMBL" id="EED95581.1"/>
    </source>
</evidence>
<evidence type="ECO:0000256" key="2">
    <source>
        <dbReference type="ARBA" id="ARBA00009389"/>
    </source>
</evidence>
<dbReference type="Proteomes" id="UP000001449">
    <property type="component" value="Chromosome 1"/>
</dbReference>
<feature type="non-terminal residue" evidence="5">
    <location>
        <position position="86"/>
    </location>
</feature>
<dbReference type="InParanoid" id="B8BSQ1"/>
<feature type="region of interest" description="Disordered" evidence="4">
    <location>
        <begin position="45"/>
        <end position="65"/>
    </location>
</feature>
<feature type="compositionally biased region" description="Basic and acidic residues" evidence="4">
    <location>
        <begin position="54"/>
        <end position="65"/>
    </location>
</feature>
<keyword evidence="6" id="KW-1185">Reference proteome</keyword>
<sequence>SKKEDFRRYLEKSGAIDSLTSVLVGLYEESDRPLESTEYIKKFLGGQQQQQQQENDKLKKENDELKSRVHELNKTIETLRANLKTA</sequence>
<dbReference type="PANTHER" id="PTHR13168">
    <property type="entry name" value="ASSOCIATE OF C-MYC AMY-1"/>
    <property type="match status" value="1"/>
</dbReference>
<dbReference type="KEGG" id="tps:THAPSDRAFT_20365"/>
<dbReference type="eggNOG" id="ENOG502RUK3">
    <property type="taxonomic scope" value="Eukaryota"/>
</dbReference>
<gene>
    <name evidence="5" type="ORF">THAPSDRAFT_20365</name>
</gene>
<dbReference type="PaxDb" id="35128-Thaps20365"/>
<accession>B8BSQ1</accession>
<reference evidence="5 6" key="1">
    <citation type="journal article" date="2004" name="Science">
        <title>The genome of the diatom Thalassiosira pseudonana: ecology, evolution, and metabolism.</title>
        <authorList>
            <person name="Armbrust E.V."/>
            <person name="Berges J.A."/>
            <person name="Bowler C."/>
            <person name="Green B.R."/>
            <person name="Martinez D."/>
            <person name="Putnam N.H."/>
            <person name="Zhou S."/>
            <person name="Allen A.E."/>
            <person name="Apt K.E."/>
            <person name="Bechner M."/>
            <person name="Brzezinski M.A."/>
            <person name="Chaal B.K."/>
            <person name="Chiovitti A."/>
            <person name="Davis A.K."/>
            <person name="Demarest M.S."/>
            <person name="Detter J.C."/>
            <person name="Glavina T."/>
            <person name="Goodstein D."/>
            <person name="Hadi M.Z."/>
            <person name="Hellsten U."/>
            <person name="Hildebrand M."/>
            <person name="Jenkins B.D."/>
            <person name="Jurka J."/>
            <person name="Kapitonov V.V."/>
            <person name="Kroger N."/>
            <person name="Lau W.W."/>
            <person name="Lane T.W."/>
            <person name="Larimer F.W."/>
            <person name="Lippmeier J.C."/>
            <person name="Lucas S."/>
            <person name="Medina M."/>
            <person name="Montsant A."/>
            <person name="Obornik M."/>
            <person name="Parker M.S."/>
            <person name="Palenik B."/>
            <person name="Pazour G.J."/>
            <person name="Richardson P.M."/>
            <person name="Rynearson T.A."/>
            <person name="Saito M.A."/>
            <person name="Schwartz D.C."/>
            <person name="Thamatrakoln K."/>
            <person name="Valentin K."/>
            <person name="Vardi A."/>
            <person name="Wilkerson F.P."/>
            <person name="Rokhsar D.S."/>
        </authorList>
    </citation>
    <scope>NUCLEOTIDE SEQUENCE [LARGE SCALE GENOMIC DNA]</scope>
    <source>
        <strain evidence="5 6">CCMP1335</strain>
    </source>
</reference>
<comment type="similarity">
    <text evidence="2">Belongs to the AMY1 family.</text>
</comment>
<keyword evidence="3" id="KW-0539">Nucleus</keyword>
<dbReference type="OMA" id="RLQHYEP"/>
<evidence type="ECO:0000256" key="4">
    <source>
        <dbReference type="SAM" id="MobiDB-lite"/>
    </source>
</evidence>
<dbReference type="GO" id="GO:0006355">
    <property type="term" value="P:regulation of DNA-templated transcription"/>
    <property type="evidence" value="ECO:0000318"/>
    <property type="project" value="GO_Central"/>
</dbReference>
<dbReference type="PRINTS" id="PR02028">
    <property type="entry name" value="CMYCBINDINGP"/>
</dbReference>
<dbReference type="RefSeq" id="XP_002285940.1">
    <property type="nucleotide sequence ID" value="XM_002285904.1"/>
</dbReference>
<evidence type="ECO:0008006" key="7">
    <source>
        <dbReference type="Google" id="ProtNLM"/>
    </source>
</evidence>
<reference evidence="5 6" key="2">
    <citation type="journal article" date="2008" name="Nature">
        <title>The Phaeodactylum genome reveals the evolutionary history of diatom genomes.</title>
        <authorList>
            <person name="Bowler C."/>
            <person name="Allen A.E."/>
            <person name="Badger J.H."/>
            <person name="Grimwood J."/>
            <person name="Jabbari K."/>
            <person name="Kuo A."/>
            <person name="Maheswari U."/>
            <person name="Martens C."/>
            <person name="Maumus F."/>
            <person name="Otillar R.P."/>
            <person name="Rayko E."/>
            <person name="Salamov A."/>
            <person name="Vandepoele K."/>
            <person name="Beszteri B."/>
            <person name="Gruber A."/>
            <person name="Heijde M."/>
            <person name="Katinka M."/>
            <person name="Mock T."/>
            <person name="Valentin K."/>
            <person name="Verret F."/>
            <person name="Berges J.A."/>
            <person name="Brownlee C."/>
            <person name="Cadoret J.P."/>
            <person name="Chiovitti A."/>
            <person name="Choi C.J."/>
            <person name="Coesel S."/>
            <person name="De Martino A."/>
            <person name="Detter J.C."/>
            <person name="Durkin C."/>
            <person name="Falciatore A."/>
            <person name="Fournet J."/>
            <person name="Haruta M."/>
            <person name="Huysman M.J."/>
            <person name="Jenkins B.D."/>
            <person name="Jiroutova K."/>
            <person name="Jorgensen R.E."/>
            <person name="Joubert Y."/>
            <person name="Kaplan A."/>
            <person name="Kroger N."/>
            <person name="Kroth P.G."/>
            <person name="La Roche J."/>
            <person name="Lindquist E."/>
            <person name="Lommer M."/>
            <person name="Martin-Jezequel V."/>
            <person name="Lopez P.J."/>
            <person name="Lucas S."/>
            <person name="Mangogna M."/>
            <person name="McGinnis K."/>
            <person name="Medlin L.K."/>
            <person name="Montsant A."/>
            <person name="Oudot-Le Secq M.P."/>
            <person name="Napoli C."/>
            <person name="Obornik M."/>
            <person name="Parker M.S."/>
            <person name="Petit J.L."/>
            <person name="Porcel B.M."/>
            <person name="Poulsen N."/>
            <person name="Robison M."/>
            <person name="Rychlewski L."/>
            <person name="Rynearson T.A."/>
            <person name="Schmutz J."/>
            <person name="Shapiro H."/>
            <person name="Siaut M."/>
            <person name="Stanley M."/>
            <person name="Sussman M.R."/>
            <person name="Taylor A.R."/>
            <person name="Vardi A."/>
            <person name="von Dassow P."/>
            <person name="Vyverman W."/>
            <person name="Willis A."/>
            <person name="Wyrwicz L.S."/>
            <person name="Rokhsar D.S."/>
            <person name="Weissenbach J."/>
            <person name="Armbrust E.V."/>
            <person name="Green B.R."/>
            <person name="Van de Peer Y."/>
            <person name="Grigoriev I.V."/>
        </authorList>
    </citation>
    <scope>NUCLEOTIDE SEQUENCE [LARGE SCALE GENOMIC DNA]</scope>
    <source>
        <strain evidence="5 6">CCMP1335</strain>
    </source>
</reference>
<dbReference type="EMBL" id="CM000638">
    <property type="protein sequence ID" value="EED95581.1"/>
    <property type="molecule type" value="Genomic_DNA"/>
</dbReference>
<dbReference type="GO" id="GO:0005634">
    <property type="term" value="C:nucleus"/>
    <property type="evidence" value="ECO:0000318"/>
    <property type="project" value="GO_Central"/>
</dbReference>
<dbReference type="HOGENOM" id="CLU_135895_1_0_1"/>
<dbReference type="InterPro" id="IPR026060">
    <property type="entry name" value="AMY1"/>
</dbReference>
<evidence type="ECO:0000313" key="6">
    <source>
        <dbReference type="Proteomes" id="UP000001449"/>
    </source>
</evidence>
<feature type="non-terminal residue" evidence="5">
    <location>
        <position position="1"/>
    </location>
</feature>
<dbReference type="Gene3D" id="6.10.250.2730">
    <property type="match status" value="1"/>
</dbReference>
<dbReference type="GO" id="GO:0003713">
    <property type="term" value="F:transcription coactivator activity"/>
    <property type="evidence" value="ECO:0000318"/>
    <property type="project" value="GO_Central"/>
</dbReference>
<evidence type="ECO:0000256" key="1">
    <source>
        <dbReference type="ARBA" id="ARBA00004123"/>
    </source>
</evidence>
<comment type="subcellular location">
    <subcellularLocation>
        <location evidence="1">Nucleus</location>
    </subcellularLocation>
</comment>
<dbReference type="AlphaFoldDB" id="B8BSQ1"/>
<protein>
    <recommendedName>
        <fullName evidence="7">c-Myc-binding protein</fullName>
    </recommendedName>
</protein>
<evidence type="ECO:0000256" key="3">
    <source>
        <dbReference type="ARBA" id="ARBA00023242"/>
    </source>
</evidence>